<evidence type="ECO:0000313" key="3">
    <source>
        <dbReference type="Proteomes" id="UP000747542"/>
    </source>
</evidence>
<proteinExistence type="predicted"/>
<keyword evidence="2" id="KW-0675">Receptor</keyword>
<keyword evidence="1" id="KW-0812">Transmembrane</keyword>
<evidence type="ECO:0000313" key="2">
    <source>
        <dbReference type="EMBL" id="KAG7162412.1"/>
    </source>
</evidence>
<feature type="transmembrane region" description="Helical" evidence="1">
    <location>
        <begin position="129"/>
        <end position="149"/>
    </location>
</feature>
<keyword evidence="3" id="KW-1185">Reference proteome</keyword>
<protein>
    <submittedName>
        <fullName evidence="2">Putative variant ionotropic glutamate receptor-like 26</fullName>
    </submittedName>
</protein>
<sequence length="160" mass="17974">MEILPVDEALSNVKKGGFSFLTFREYVSIIIASRYTDSLGNTPFYVSKISVSMVAVFGWGTRKGAPFYPRFSQLMSLLEDAGITAYWKADVRVRRVRENRAAAALDTQANQMYTQQVDRRQLVLRLGQLQGAFYLLFLGCGISFLTLLGENLVHSHSPPQ</sequence>
<comment type="caution">
    <text evidence="2">The sequence shown here is derived from an EMBL/GenBank/DDBJ whole genome shotgun (WGS) entry which is preliminary data.</text>
</comment>
<name>A0A8J5MSZ5_HOMAM</name>
<keyword evidence="1" id="KW-0472">Membrane</keyword>
<gene>
    <name evidence="2" type="primary">viGluR-L26</name>
    <name evidence="2" type="ORF">Hamer_G007946</name>
</gene>
<dbReference type="Proteomes" id="UP000747542">
    <property type="component" value="Unassembled WGS sequence"/>
</dbReference>
<organism evidence="2 3">
    <name type="scientific">Homarus americanus</name>
    <name type="common">American lobster</name>
    <dbReference type="NCBI Taxonomy" id="6706"/>
    <lineage>
        <taxon>Eukaryota</taxon>
        <taxon>Metazoa</taxon>
        <taxon>Ecdysozoa</taxon>
        <taxon>Arthropoda</taxon>
        <taxon>Crustacea</taxon>
        <taxon>Multicrustacea</taxon>
        <taxon>Malacostraca</taxon>
        <taxon>Eumalacostraca</taxon>
        <taxon>Eucarida</taxon>
        <taxon>Decapoda</taxon>
        <taxon>Pleocyemata</taxon>
        <taxon>Astacidea</taxon>
        <taxon>Nephropoidea</taxon>
        <taxon>Nephropidae</taxon>
        <taxon>Homarus</taxon>
    </lineage>
</organism>
<keyword evidence="1" id="KW-1133">Transmembrane helix</keyword>
<dbReference type="EMBL" id="JAHLQT010027705">
    <property type="protein sequence ID" value="KAG7162412.1"/>
    <property type="molecule type" value="Genomic_DNA"/>
</dbReference>
<evidence type="ECO:0000256" key="1">
    <source>
        <dbReference type="SAM" id="Phobius"/>
    </source>
</evidence>
<dbReference type="AlphaFoldDB" id="A0A8J5MSZ5"/>
<accession>A0A8J5MSZ5</accession>
<reference evidence="2" key="1">
    <citation type="journal article" date="2021" name="Sci. Adv.">
        <title>The American lobster genome reveals insights on longevity, neural, and immune adaptations.</title>
        <authorList>
            <person name="Polinski J.M."/>
            <person name="Zimin A.V."/>
            <person name="Clark K.F."/>
            <person name="Kohn A.B."/>
            <person name="Sadowski N."/>
            <person name="Timp W."/>
            <person name="Ptitsyn A."/>
            <person name="Khanna P."/>
            <person name="Romanova D.Y."/>
            <person name="Williams P."/>
            <person name="Greenwood S.J."/>
            <person name="Moroz L.L."/>
            <person name="Walt D.R."/>
            <person name="Bodnar A.G."/>
        </authorList>
    </citation>
    <scope>NUCLEOTIDE SEQUENCE</scope>
    <source>
        <strain evidence="2">GMGI-L3</strain>
    </source>
</reference>